<feature type="domain" description="Rab-GAP TBC" evidence="3">
    <location>
        <begin position="712"/>
        <end position="904"/>
    </location>
</feature>
<dbReference type="SUPFAM" id="SSF103657">
    <property type="entry name" value="BAR/IMD domain-like"/>
    <property type="match status" value="1"/>
</dbReference>
<protein>
    <submittedName>
        <fullName evidence="4">Rab-GTPase-TBC domain</fullName>
    </submittedName>
</protein>
<dbReference type="InterPro" id="IPR050302">
    <property type="entry name" value="Rab_GAP_TBC_domain"/>
</dbReference>
<accession>A0A0V0QGK6</accession>
<evidence type="ECO:0000256" key="2">
    <source>
        <dbReference type="SAM" id="MobiDB-lite"/>
    </source>
</evidence>
<dbReference type="InterPro" id="IPR035969">
    <property type="entry name" value="Rab-GAP_TBC_sf"/>
</dbReference>
<evidence type="ECO:0000313" key="5">
    <source>
        <dbReference type="Proteomes" id="UP000054937"/>
    </source>
</evidence>
<feature type="coiled-coil region" evidence="1">
    <location>
        <begin position="225"/>
        <end position="270"/>
    </location>
</feature>
<dbReference type="Pfam" id="PF00566">
    <property type="entry name" value="RabGAP-TBC"/>
    <property type="match status" value="1"/>
</dbReference>
<keyword evidence="5" id="KW-1185">Reference proteome</keyword>
<dbReference type="Gene3D" id="1.10.472.80">
    <property type="entry name" value="Ypt/Rab-GAP domain of gyp1p, domain 3"/>
    <property type="match status" value="1"/>
</dbReference>
<keyword evidence="1" id="KW-0175">Coiled coil</keyword>
<dbReference type="SMART" id="SM00164">
    <property type="entry name" value="TBC"/>
    <property type="match status" value="1"/>
</dbReference>
<organism evidence="4 5">
    <name type="scientific">Pseudocohnilembus persalinus</name>
    <name type="common">Ciliate</name>
    <dbReference type="NCBI Taxonomy" id="266149"/>
    <lineage>
        <taxon>Eukaryota</taxon>
        <taxon>Sar</taxon>
        <taxon>Alveolata</taxon>
        <taxon>Ciliophora</taxon>
        <taxon>Intramacronucleata</taxon>
        <taxon>Oligohymenophorea</taxon>
        <taxon>Scuticociliatia</taxon>
        <taxon>Philasterida</taxon>
        <taxon>Pseudocohnilembidae</taxon>
        <taxon>Pseudocohnilembus</taxon>
    </lineage>
</organism>
<dbReference type="Gene3D" id="1.20.1270.60">
    <property type="entry name" value="Arfaptin homology (AH) domain/BAR domain"/>
    <property type="match status" value="1"/>
</dbReference>
<dbReference type="InParanoid" id="A0A0V0QGK6"/>
<dbReference type="Gene3D" id="1.10.8.270">
    <property type="entry name" value="putative rabgap domain of human tbc1 domain family member 14 like domains"/>
    <property type="match status" value="1"/>
</dbReference>
<dbReference type="PANTHER" id="PTHR47219:SF9">
    <property type="entry name" value="GTPASE ACTIVATING PROTEIN AND CENTROSOME-ASSOCIATED, ISOFORM B"/>
    <property type="match status" value="1"/>
</dbReference>
<dbReference type="OrthoDB" id="294251at2759"/>
<dbReference type="EMBL" id="LDAU01000170">
    <property type="protein sequence ID" value="KRX01411.1"/>
    <property type="molecule type" value="Genomic_DNA"/>
</dbReference>
<dbReference type="OMA" id="QARFYLT"/>
<name>A0A0V0QGK6_PSEPJ</name>
<gene>
    <name evidence="4" type="ORF">PPERSA_01314</name>
</gene>
<feature type="region of interest" description="Disordered" evidence="2">
    <location>
        <begin position="347"/>
        <end position="368"/>
    </location>
</feature>
<dbReference type="InterPro" id="IPR027267">
    <property type="entry name" value="AH/BAR_dom_sf"/>
</dbReference>
<dbReference type="InterPro" id="IPR000195">
    <property type="entry name" value="Rab-GAP-TBC_dom"/>
</dbReference>
<dbReference type="SUPFAM" id="SSF47923">
    <property type="entry name" value="Ypt/Rab-GAP domain of gyp1p"/>
    <property type="match status" value="2"/>
</dbReference>
<dbReference type="PANTHER" id="PTHR47219">
    <property type="entry name" value="RAB GTPASE-ACTIVATING PROTEIN 1-LIKE"/>
    <property type="match status" value="1"/>
</dbReference>
<sequence length="1013" mass="120018">MSQVLNNSWEQYTGLYQLMLKSTKQVQTIQNLLNSLKGSIEQFSSSIQNIAENFHKQISQDTNESDILVSYYQFVSNYLLKLSQTQNEAAKNIYTEVIEPFDLFVGNYRQNNRQTAKQGKALLTKLEDTRGDVQRTQEDYYKLARVAEKTGEQIERTISQIDQGIRSQEDLQKVSDKSVKLKIIAEESEQQYRSKIEVCNIIWEDYDKEFKELFSIFDYNDESRISFTRQTISNLAKQMQQMSNQQTTDHQDFQTKIEDLDTKLSENQEKKIDTFSKLLNGKKLESFQSNKEEFLSYENYKQKQMEYIEEDFIMIGGPTLKESDRQKLNQIIEELISDKNEQIIQLKQKPSNGEKSASQTNISASIEDNKQIQKVSSENIKDQQQQIQQKDSKEEQKKQVIFNNSKFLTEILKNKNGRQNFLETCSEEKFAQLEIIMKKIIEGIKSDEIFNPEQFYLVLQISSRVLKNPSAKKQKENQSNYQNFREFLARKINEDQIFIQEDKWQQLYEFISNKKIDEKIKIHKQIEQQQTGIIKGNVKKGFNIVSKGLGLGLGALGIGKQSKDQIEDQKLIKEEEKSEINYLILQEINKILLNLELNTEFSTNLIINIATQKGISNRHISSLVAKQEDKKNNDIRREYYSYKKIFVKKNARTKELSQDKIKKILFCVQLSLQFLGAEDKPWQLLLVSKKFKKQLDKKIFKMFLLRDYKQNQFLRNNRISIYKAWLQTYMFSLDYEKIKIDMKSGQNPYEKQERIEEIIDLDVLRSLHIHQEEISNETLQNLLKAFAYSNRGISYCQGMNYIAGYLYLIIKDETETYKQFHVIMNMYFQDLFTNQFERLKIMFYQLTRCLSIFLPKLSEHFKQENIEPDYYATGWFITIFTSVFQYTLESHVLQVVWDIFVIEGWKGFFKCVLWILKTHEQKLLEMKFDDLLHYLGEMIKTQFFGLNEQQLKEKGIIVNIDSIKQDINKFHITNKFLDNIEKEYECFQVNLKKKLKERSQIKSQQNQQQQLKN</sequence>
<dbReference type="PROSITE" id="PS50086">
    <property type="entry name" value="TBC_RABGAP"/>
    <property type="match status" value="1"/>
</dbReference>
<dbReference type="GO" id="GO:0005096">
    <property type="term" value="F:GTPase activator activity"/>
    <property type="evidence" value="ECO:0007669"/>
    <property type="project" value="TreeGrafter"/>
</dbReference>
<reference evidence="4 5" key="1">
    <citation type="journal article" date="2015" name="Sci. Rep.">
        <title>Genome of the facultative scuticociliatosis pathogen Pseudocohnilembus persalinus provides insight into its virulence through horizontal gene transfer.</title>
        <authorList>
            <person name="Xiong J."/>
            <person name="Wang G."/>
            <person name="Cheng J."/>
            <person name="Tian M."/>
            <person name="Pan X."/>
            <person name="Warren A."/>
            <person name="Jiang C."/>
            <person name="Yuan D."/>
            <person name="Miao W."/>
        </authorList>
    </citation>
    <scope>NUCLEOTIDE SEQUENCE [LARGE SCALE GENOMIC DNA]</scope>
    <source>
        <strain evidence="4">36N120E</strain>
    </source>
</reference>
<evidence type="ECO:0000256" key="1">
    <source>
        <dbReference type="SAM" id="Coils"/>
    </source>
</evidence>
<dbReference type="Proteomes" id="UP000054937">
    <property type="component" value="Unassembled WGS sequence"/>
</dbReference>
<dbReference type="GO" id="GO:0031267">
    <property type="term" value="F:small GTPase binding"/>
    <property type="evidence" value="ECO:0007669"/>
    <property type="project" value="TreeGrafter"/>
</dbReference>
<evidence type="ECO:0000259" key="3">
    <source>
        <dbReference type="PROSITE" id="PS50086"/>
    </source>
</evidence>
<proteinExistence type="predicted"/>
<comment type="caution">
    <text evidence="4">The sequence shown here is derived from an EMBL/GenBank/DDBJ whole genome shotgun (WGS) entry which is preliminary data.</text>
</comment>
<evidence type="ECO:0000313" key="4">
    <source>
        <dbReference type="EMBL" id="KRX01411.1"/>
    </source>
</evidence>
<dbReference type="AlphaFoldDB" id="A0A0V0QGK6"/>